<keyword evidence="6" id="KW-0464">Manganese</keyword>
<comment type="cofactor">
    <cofactor evidence="1">
        <name>Mn(2+)</name>
        <dbReference type="ChEBI" id="CHEBI:29035"/>
    </cofactor>
</comment>
<dbReference type="GO" id="GO:0046872">
    <property type="term" value="F:metal ion binding"/>
    <property type="evidence" value="ECO:0007669"/>
    <property type="project" value="UniProtKB-KW"/>
</dbReference>
<evidence type="ECO:0000313" key="8">
    <source>
        <dbReference type="Proteomes" id="UP000305233"/>
    </source>
</evidence>
<dbReference type="Proteomes" id="UP000305233">
    <property type="component" value="Unassembled WGS sequence"/>
</dbReference>
<keyword evidence="5" id="KW-0460">Magnesium</keyword>
<dbReference type="PANTHER" id="PTHR12318:SF0">
    <property type="entry name" value="ACYL-COENZYME A DIPHOSPHATASE NUDT19"/>
    <property type="match status" value="1"/>
</dbReference>
<protein>
    <submittedName>
        <fullName evidence="7">NUDIX hydrolase</fullName>
    </submittedName>
</protein>
<dbReference type="OrthoDB" id="7183442at2"/>
<evidence type="ECO:0000256" key="6">
    <source>
        <dbReference type="ARBA" id="ARBA00023211"/>
    </source>
</evidence>
<dbReference type="InterPro" id="IPR039121">
    <property type="entry name" value="NUDT19"/>
</dbReference>
<name>A0A4S5EA09_9MICC</name>
<comment type="cofactor">
    <cofactor evidence="2">
        <name>Mg(2+)</name>
        <dbReference type="ChEBI" id="CHEBI:18420"/>
    </cofactor>
</comment>
<evidence type="ECO:0000256" key="4">
    <source>
        <dbReference type="ARBA" id="ARBA00022801"/>
    </source>
</evidence>
<dbReference type="InterPro" id="IPR015797">
    <property type="entry name" value="NUDIX_hydrolase-like_dom_sf"/>
</dbReference>
<sequence>MDRLSTRLFPVPPDQRTAAQSWIDHGQRKPLEARPASSVVLLRDTATGTETFLTCRRGQSPLGVIGFPGGSIEESDDDDVPWYGPSSSTWAKLLGVEDHRVARRHVLCAIRELFEETGVLLAGPDASSLVEGTQVKEWVKAREALANGEATFAEVLGRRGLGVRTDLIKPLSHWLTPDFAHRRFDTHYFAAAQPLNQEPSILGGKGVWGQWRWAAQEITDRDTTALGDAVGEASTMGRTLGELAVPAVELILEKIGSSRGCVAYLSHKRPVTVYHPELAEQDGNLMLQVACPRLTEGGSTQRGR</sequence>
<evidence type="ECO:0000313" key="7">
    <source>
        <dbReference type="EMBL" id="THJ68430.1"/>
    </source>
</evidence>
<evidence type="ECO:0000256" key="1">
    <source>
        <dbReference type="ARBA" id="ARBA00001936"/>
    </source>
</evidence>
<dbReference type="PANTHER" id="PTHR12318">
    <property type="entry name" value="TESTOSTERONE-REGULATED PROTEIN RP2"/>
    <property type="match status" value="1"/>
</dbReference>
<dbReference type="AlphaFoldDB" id="A0A4S5EA09"/>
<proteinExistence type="predicted"/>
<keyword evidence="8" id="KW-1185">Reference proteome</keyword>
<keyword evidence="3" id="KW-0479">Metal-binding</keyword>
<organism evidence="7 8">
    <name type="scientific">Arthrobacter echini</name>
    <dbReference type="NCBI Taxonomy" id="1529066"/>
    <lineage>
        <taxon>Bacteria</taxon>
        <taxon>Bacillati</taxon>
        <taxon>Actinomycetota</taxon>
        <taxon>Actinomycetes</taxon>
        <taxon>Micrococcales</taxon>
        <taxon>Micrococcaceae</taxon>
        <taxon>Arthrobacter</taxon>
    </lineage>
</organism>
<evidence type="ECO:0000256" key="2">
    <source>
        <dbReference type="ARBA" id="ARBA00001946"/>
    </source>
</evidence>
<dbReference type="EMBL" id="SSWH01000001">
    <property type="protein sequence ID" value="THJ68430.1"/>
    <property type="molecule type" value="Genomic_DNA"/>
</dbReference>
<evidence type="ECO:0000256" key="3">
    <source>
        <dbReference type="ARBA" id="ARBA00022723"/>
    </source>
</evidence>
<dbReference type="GO" id="GO:0016818">
    <property type="term" value="F:hydrolase activity, acting on acid anhydrides, in phosphorus-containing anhydrides"/>
    <property type="evidence" value="ECO:0007669"/>
    <property type="project" value="InterPro"/>
</dbReference>
<dbReference type="SUPFAM" id="SSF55811">
    <property type="entry name" value="Nudix"/>
    <property type="match status" value="1"/>
</dbReference>
<comment type="caution">
    <text evidence="7">The sequence shown here is derived from an EMBL/GenBank/DDBJ whole genome shotgun (WGS) entry which is preliminary data.</text>
</comment>
<gene>
    <name evidence="7" type="ORF">E8P82_00485</name>
</gene>
<accession>A0A4S5EA09</accession>
<reference evidence="7 8" key="1">
    <citation type="submission" date="2019-04" db="EMBL/GenBank/DDBJ databases">
        <authorList>
            <person name="Liu Q."/>
            <person name="Xin Y.-H."/>
        </authorList>
    </citation>
    <scope>NUCLEOTIDE SEQUENCE [LARGE SCALE GENOMIC DNA]</scope>
    <source>
        <strain evidence="7 8">AM23</strain>
    </source>
</reference>
<dbReference type="Gene3D" id="3.90.79.10">
    <property type="entry name" value="Nucleoside Triphosphate Pyrophosphohydrolase"/>
    <property type="match status" value="1"/>
</dbReference>
<keyword evidence="4 7" id="KW-0378">Hydrolase</keyword>
<dbReference type="RefSeq" id="WP_136452531.1">
    <property type="nucleotide sequence ID" value="NZ_SSWH01000001.1"/>
</dbReference>
<evidence type="ECO:0000256" key="5">
    <source>
        <dbReference type="ARBA" id="ARBA00022842"/>
    </source>
</evidence>